<evidence type="ECO:0000313" key="8">
    <source>
        <dbReference type="Proteomes" id="UP000215902"/>
    </source>
</evidence>
<comment type="caution">
    <text evidence="5">The sequence shown here is derived from an EMBL/GenBank/DDBJ whole genome shotgun (WGS) entry which is preliminary data.</text>
</comment>
<dbReference type="EMBL" id="NIVC01005019">
    <property type="protein sequence ID" value="PAA46166.1"/>
    <property type="molecule type" value="Genomic_DNA"/>
</dbReference>
<feature type="transmembrane region" description="Helical" evidence="2">
    <location>
        <begin position="47"/>
        <end position="66"/>
    </location>
</feature>
<proteinExistence type="predicted"/>
<evidence type="ECO:0000256" key="2">
    <source>
        <dbReference type="SAM" id="Phobius"/>
    </source>
</evidence>
<dbReference type="SMART" id="SM00321">
    <property type="entry name" value="WSC"/>
    <property type="match status" value="1"/>
</dbReference>
<dbReference type="InterPro" id="IPR051589">
    <property type="entry name" value="Sialate-O-sulfotransferase"/>
</dbReference>
<dbReference type="STRING" id="282301.A0A267DGL3"/>
<dbReference type="OrthoDB" id="6049428at2759"/>
<keyword evidence="2" id="KW-0812">Transmembrane</keyword>
<dbReference type="EMBL" id="NIVC01001389">
    <property type="protein sequence ID" value="PAA68541.1"/>
    <property type="molecule type" value="Genomic_DNA"/>
</dbReference>
<evidence type="ECO:0000313" key="4">
    <source>
        <dbReference type="EMBL" id="PAA46166.1"/>
    </source>
</evidence>
<dbReference type="PROSITE" id="PS51212">
    <property type="entry name" value="WSC"/>
    <property type="match status" value="1"/>
</dbReference>
<reference evidence="5 8" key="1">
    <citation type="submission" date="2017-06" db="EMBL/GenBank/DDBJ databases">
        <title>A platform for efficient transgenesis in Macrostomum lignano, a flatworm model organism for stem cell research.</title>
        <authorList>
            <person name="Berezikov E."/>
        </authorList>
    </citation>
    <scope>NUCLEOTIDE SEQUENCE [LARGE SCALE GENOMIC DNA]</scope>
    <source>
        <strain evidence="5">DV1</strain>
        <tissue evidence="5">Whole organism</tissue>
    </source>
</reference>
<organism evidence="5 8">
    <name type="scientific">Macrostomum lignano</name>
    <dbReference type="NCBI Taxonomy" id="282301"/>
    <lineage>
        <taxon>Eukaryota</taxon>
        <taxon>Metazoa</taxon>
        <taxon>Spiralia</taxon>
        <taxon>Lophotrochozoa</taxon>
        <taxon>Platyhelminthes</taxon>
        <taxon>Rhabditophora</taxon>
        <taxon>Macrostomorpha</taxon>
        <taxon>Macrostomida</taxon>
        <taxon>Macrostomidae</taxon>
        <taxon>Macrostomum</taxon>
    </lineage>
</organism>
<evidence type="ECO:0000313" key="7">
    <source>
        <dbReference type="EMBL" id="PAA85565.1"/>
    </source>
</evidence>
<protein>
    <recommendedName>
        <fullName evidence="3">WSC domain-containing protein</fullName>
    </recommendedName>
</protein>
<sequence length="164" mass="18337">MPLVKLNFRDRQSSTSRRDSKLRDLSKIKAELFYQKGTTCDMPLTRLALLVVVLSVALAGFCGAATTKRKTGLMRLGCFVDSAERDLDEFFKKSNYVKPEYCVSLCKERGYRFAGVQATDWCHCGNTFGRHGQVADSECSLACAGDKKQTCGNHWRNEVYATGL</sequence>
<keyword evidence="2" id="KW-0472">Membrane</keyword>
<dbReference type="InterPro" id="IPR002889">
    <property type="entry name" value="WSC_carb-bd"/>
</dbReference>
<evidence type="ECO:0000259" key="3">
    <source>
        <dbReference type="PROSITE" id="PS51212"/>
    </source>
</evidence>
<accession>A0A267DGL3</accession>
<keyword evidence="1" id="KW-0677">Repeat</keyword>
<dbReference type="EMBL" id="NIVC01004313">
    <property type="protein sequence ID" value="PAA47847.1"/>
    <property type="molecule type" value="Genomic_DNA"/>
</dbReference>
<evidence type="ECO:0000313" key="5">
    <source>
        <dbReference type="EMBL" id="PAA47847.1"/>
    </source>
</evidence>
<dbReference type="PANTHER" id="PTHR45964:SF5">
    <property type="entry name" value="WSCD FAMILY MEMBER CG9164"/>
    <property type="match status" value="1"/>
</dbReference>
<dbReference type="PANTHER" id="PTHR45964">
    <property type="entry name" value="WSCD FAMILY MEMBER CG9164"/>
    <property type="match status" value="1"/>
</dbReference>
<keyword evidence="8" id="KW-1185">Reference proteome</keyword>
<dbReference type="AlphaFoldDB" id="A0A267DGL3"/>
<dbReference type="Proteomes" id="UP000215902">
    <property type="component" value="Unassembled WGS sequence"/>
</dbReference>
<evidence type="ECO:0000313" key="6">
    <source>
        <dbReference type="EMBL" id="PAA68541.1"/>
    </source>
</evidence>
<keyword evidence="2" id="KW-1133">Transmembrane helix</keyword>
<evidence type="ECO:0000256" key="1">
    <source>
        <dbReference type="ARBA" id="ARBA00022737"/>
    </source>
</evidence>
<gene>
    <name evidence="6" type="ORF">BOX15_Mlig019624g1</name>
    <name evidence="7" type="ORF">BOX15_Mlig019624g2</name>
    <name evidence="5" type="ORF">BOX15_Mlig019624g3</name>
    <name evidence="4" type="ORF">BOX15_Mlig019624g4</name>
</gene>
<feature type="domain" description="WSC" evidence="3">
    <location>
        <begin position="72"/>
        <end position="163"/>
    </location>
</feature>
<dbReference type="EMBL" id="NIVC01000319">
    <property type="protein sequence ID" value="PAA85565.1"/>
    <property type="molecule type" value="Genomic_DNA"/>
</dbReference>
<dbReference type="Pfam" id="PF01822">
    <property type="entry name" value="WSC"/>
    <property type="match status" value="1"/>
</dbReference>
<name>A0A267DGL3_9PLAT</name>